<evidence type="ECO:0000313" key="3">
    <source>
        <dbReference type="EMBL" id="PRQ52645.1"/>
    </source>
</evidence>
<feature type="signal peptide" evidence="2">
    <location>
        <begin position="1"/>
        <end position="23"/>
    </location>
</feature>
<protein>
    <submittedName>
        <fullName evidence="3">Putative triacylglycerol lipase</fullName>
        <ecNumber evidence="3">3.1.1.3</ecNumber>
    </submittedName>
</protein>
<evidence type="ECO:0000256" key="1">
    <source>
        <dbReference type="ARBA" id="ARBA00008668"/>
    </source>
</evidence>
<dbReference type="PANTHER" id="PTHR45642:SF12">
    <property type="entry name" value="OS09G0132900 PROTEIN"/>
    <property type="match status" value="1"/>
</dbReference>
<comment type="similarity">
    <text evidence="1">Belongs to the 'GDSL' lipolytic enzyme family.</text>
</comment>
<dbReference type="InterPro" id="IPR036514">
    <property type="entry name" value="SGNH_hydro_sf"/>
</dbReference>
<feature type="chain" id="PRO_5015167229" evidence="2">
    <location>
        <begin position="24"/>
        <end position="350"/>
    </location>
</feature>
<keyword evidence="2" id="KW-0732">Signal</keyword>
<dbReference type="SUPFAM" id="SSF52266">
    <property type="entry name" value="SGNH hydrolase"/>
    <property type="match status" value="1"/>
</dbReference>
<dbReference type="Gene3D" id="3.40.50.1110">
    <property type="entry name" value="SGNH hydrolase"/>
    <property type="match status" value="1"/>
</dbReference>
<proteinExistence type="inferred from homology"/>
<dbReference type="FunFam" id="3.40.50.1110:FF:000003">
    <property type="entry name" value="GDSL esterase/lipase APG"/>
    <property type="match status" value="1"/>
</dbReference>
<organism evidence="3 4">
    <name type="scientific">Rosa chinensis</name>
    <name type="common">China rose</name>
    <dbReference type="NCBI Taxonomy" id="74649"/>
    <lineage>
        <taxon>Eukaryota</taxon>
        <taxon>Viridiplantae</taxon>
        <taxon>Streptophyta</taxon>
        <taxon>Embryophyta</taxon>
        <taxon>Tracheophyta</taxon>
        <taxon>Spermatophyta</taxon>
        <taxon>Magnoliopsida</taxon>
        <taxon>eudicotyledons</taxon>
        <taxon>Gunneridae</taxon>
        <taxon>Pentapetalae</taxon>
        <taxon>rosids</taxon>
        <taxon>fabids</taxon>
        <taxon>Rosales</taxon>
        <taxon>Rosaceae</taxon>
        <taxon>Rosoideae</taxon>
        <taxon>Rosoideae incertae sedis</taxon>
        <taxon>Rosa</taxon>
    </lineage>
</organism>
<reference evidence="3 4" key="1">
    <citation type="journal article" date="2018" name="Nat. Genet.">
        <title>The Rosa genome provides new insights in the design of modern roses.</title>
        <authorList>
            <person name="Bendahmane M."/>
        </authorList>
    </citation>
    <scope>NUCLEOTIDE SEQUENCE [LARGE SCALE GENOMIC DNA]</scope>
    <source>
        <strain evidence="4">cv. Old Blush</strain>
    </source>
</reference>
<dbReference type="GO" id="GO:0004806">
    <property type="term" value="F:triacylglycerol lipase activity"/>
    <property type="evidence" value="ECO:0007669"/>
    <property type="project" value="UniProtKB-EC"/>
</dbReference>
<dbReference type="AlphaFoldDB" id="A0A2P6S1V5"/>
<dbReference type="EMBL" id="PDCK01000040">
    <property type="protein sequence ID" value="PRQ52645.1"/>
    <property type="molecule type" value="Genomic_DNA"/>
</dbReference>
<dbReference type="Gramene" id="PRQ52645">
    <property type="protein sequence ID" value="PRQ52645"/>
    <property type="gene ID" value="RchiOBHm_Chr2g0157731"/>
</dbReference>
<dbReference type="EC" id="3.1.1.3" evidence="3"/>
<gene>
    <name evidence="3" type="ORF">RchiOBHm_Chr2g0157731</name>
</gene>
<dbReference type="CDD" id="cd01837">
    <property type="entry name" value="SGNH_plant_lipase_like"/>
    <property type="match status" value="1"/>
</dbReference>
<dbReference type="InterPro" id="IPR050592">
    <property type="entry name" value="GDSL_lipolytic_enzyme"/>
</dbReference>
<comment type="caution">
    <text evidence="3">The sequence shown here is derived from an EMBL/GenBank/DDBJ whole genome shotgun (WGS) entry which is preliminary data.</text>
</comment>
<dbReference type="Pfam" id="PF00657">
    <property type="entry name" value="Lipase_GDSL"/>
    <property type="match status" value="1"/>
</dbReference>
<keyword evidence="4" id="KW-1185">Reference proteome</keyword>
<name>A0A2P6S1V5_ROSCH</name>
<dbReference type="PANTHER" id="PTHR45642">
    <property type="entry name" value="GDSL ESTERASE/LIPASE EXL3"/>
    <property type="match status" value="1"/>
</dbReference>
<evidence type="ECO:0000256" key="2">
    <source>
        <dbReference type="SAM" id="SignalP"/>
    </source>
</evidence>
<dbReference type="InterPro" id="IPR001087">
    <property type="entry name" value="GDSL"/>
</dbReference>
<dbReference type="InterPro" id="IPR035669">
    <property type="entry name" value="SGNH_plant_lipase-like"/>
</dbReference>
<keyword evidence="3" id="KW-0378">Hydrolase</keyword>
<evidence type="ECO:0000313" key="4">
    <source>
        <dbReference type="Proteomes" id="UP000238479"/>
    </source>
</evidence>
<dbReference type="Proteomes" id="UP000238479">
    <property type="component" value="Chromosome 2"/>
</dbReference>
<sequence length="350" mass="39444">MACIYVPWLLLTQILLQVAKHEAKVPAIIVFGDSSVDSGNNNQISTPLKSNFKPYGRDFAGGQPTGRFSNGRVPPDLISEAFGLKPSVPAYLDPKFGISDFVTGVCFASAGTGYDNATSDVLNVIPLWKEVEYYKEYQSKLRAYVGHHKARKILTEALYLISLGTNDFLENYYTIPRRQAQFTVQQYQDFLVELAENFLREIYSLGVRKISLTGVPPMGCLPLERATNFMNNHDCVEEYNNVAVEFNGKLNNMVAKLNQELPGYKILFTAKVYQFFYQIIRSPSSYGFDVAEVACCSTGTFEMSYLCNEDNPFTCTDASKYIFWDAFHPTDKTNQLIANILIPDLLKLFN</sequence>
<dbReference type="OMA" id="YNDCALR"/>
<dbReference type="OrthoDB" id="1600564at2759"/>
<accession>A0A2P6S1V5</accession>